<organism evidence="1 2">
    <name type="scientific">Populus trichocarpa</name>
    <name type="common">Western balsam poplar</name>
    <name type="synonym">Populus balsamifera subsp. trichocarpa</name>
    <dbReference type="NCBI Taxonomy" id="3694"/>
    <lineage>
        <taxon>Eukaryota</taxon>
        <taxon>Viridiplantae</taxon>
        <taxon>Streptophyta</taxon>
        <taxon>Embryophyta</taxon>
        <taxon>Tracheophyta</taxon>
        <taxon>Spermatophyta</taxon>
        <taxon>Magnoliopsida</taxon>
        <taxon>eudicotyledons</taxon>
        <taxon>Gunneridae</taxon>
        <taxon>Pentapetalae</taxon>
        <taxon>rosids</taxon>
        <taxon>fabids</taxon>
        <taxon>Malpighiales</taxon>
        <taxon>Salicaceae</taxon>
        <taxon>Saliceae</taxon>
        <taxon>Populus</taxon>
    </lineage>
</organism>
<dbReference type="EMBL" id="CM009290">
    <property type="protein sequence ID" value="KAI9401501.1"/>
    <property type="molecule type" value="Genomic_DNA"/>
</dbReference>
<accession>A0ACC0TJI2</accession>
<evidence type="ECO:0000313" key="2">
    <source>
        <dbReference type="Proteomes" id="UP000006729"/>
    </source>
</evidence>
<sequence length="100" mass="11389">MELEWSVDKGDEVVGESRIIPIIFIWHRWKKKVSESHRLCFSFSLWSGFLLTRTTNTLCDKYGIGEAGASLSLSLSLSLSHTHTHTHKESRSLGKITGWE</sequence>
<evidence type="ECO:0000313" key="1">
    <source>
        <dbReference type="EMBL" id="KAI9401501.1"/>
    </source>
</evidence>
<proteinExistence type="predicted"/>
<reference evidence="1 2" key="1">
    <citation type="journal article" date="2006" name="Science">
        <title>The genome of black cottonwood, Populus trichocarpa (Torr. &amp; Gray).</title>
        <authorList>
            <person name="Tuskan G.A."/>
            <person name="Difazio S."/>
            <person name="Jansson S."/>
            <person name="Bohlmann J."/>
            <person name="Grigoriev I."/>
            <person name="Hellsten U."/>
            <person name="Putnam N."/>
            <person name="Ralph S."/>
            <person name="Rombauts S."/>
            <person name="Salamov A."/>
            <person name="Schein J."/>
            <person name="Sterck L."/>
            <person name="Aerts A."/>
            <person name="Bhalerao R.R."/>
            <person name="Bhalerao R.P."/>
            <person name="Blaudez D."/>
            <person name="Boerjan W."/>
            <person name="Brun A."/>
            <person name="Brunner A."/>
            <person name="Busov V."/>
            <person name="Campbell M."/>
            <person name="Carlson J."/>
            <person name="Chalot M."/>
            <person name="Chapman J."/>
            <person name="Chen G.L."/>
            <person name="Cooper D."/>
            <person name="Coutinho P.M."/>
            <person name="Couturier J."/>
            <person name="Covert S."/>
            <person name="Cronk Q."/>
            <person name="Cunningham R."/>
            <person name="Davis J."/>
            <person name="Degroeve S."/>
            <person name="Dejardin A."/>
            <person name="Depamphilis C."/>
            <person name="Detter J."/>
            <person name="Dirks B."/>
            <person name="Dubchak I."/>
            <person name="Duplessis S."/>
            <person name="Ehlting J."/>
            <person name="Ellis B."/>
            <person name="Gendler K."/>
            <person name="Goodstein D."/>
            <person name="Gribskov M."/>
            <person name="Grimwood J."/>
            <person name="Groover A."/>
            <person name="Gunter L."/>
            <person name="Hamberger B."/>
            <person name="Heinze B."/>
            <person name="Helariutta Y."/>
            <person name="Henrissat B."/>
            <person name="Holligan D."/>
            <person name="Holt R."/>
            <person name="Huang W."/>
            <person name="Islam-Faridi N."/>
            <person name="Jones S."/>
            <person name="Jones-Rhoades M."/>
            <person name="Jorgensen R."/>
            <person name="Joshi C."/>
            <person name="Kangasjarvi J."/>
            <person name="Karlsson J."/>
            <person name="Kelleher C."/>
            <person name="Kirkpatrick R."/>
            <person name="Kirst M."/>
            <person name="Kohler A."/>
            <person name="Kalluri U."/>
            <person name="Larimer F."/>
            <person name="Leebens-Mack J."/>
            <person name="Leple J.C."/>
            <person name="Locascio P."/>
            <person name="Lou Y."/>
            <person name="Lucas S."/>
            <person name="Martin F."/>
            <person name="Montanini B."/>
            <person name="Napoli C."/>
            <person name="Nelson D.R."/>
            <person name="Nelson C."/>
            <person name="Nieminen K."/>
            <person name="Nilsson O."/>
            <person name="Pereda V."/>
            <person name="Peter G."/>
            <person name="Philippe R."/>
            <person name="Pilate G."/>
            <person name="Poliakov A."/>
            <person name="Razumovskaya J."/>
            <person name="Richardson P."/>
            <person name="Rinaldi C."/>
            <person name="Ritland K."/>
            <person name="Rouze P."/>
            <person name="Ryaboy D."/>
            <person name="Schmutz J."/>
            <person name="Schrader J."/>
            <person name="Segerman B."/>
            <person name="Shin H."/>
            <person name="Siddiqui A."/>
            <person name="Sterky F."/>
            <person name="Terry A."/>
            <person name="Tsai C.J."/>
            <person name="Uberbacher E."/>
            <person name="Unneberg P."/>
            <person name="Vahala J."/>
            <person name="Wall K."/>
            <person name="Wessler S."/>
            <person name="Yang G."/>
            <person name="Yin T."/>
            <person name="Douglas C."/>
            <person name="Marra M."/>
            <person name="Sandberg G."/>
            <person name="Van de Peer Y."/>
            <person name="Rokhsar D."/>
        </authorList>
    </citation>
    <scope>NUCLEOTIDE SEQUENCE [LARGE SCALE GENOMIC DNA]</scope>
    <source>
        <strain evidence="2">cv. Nisqually</strain>
    </source>
</reference>
<name>A0ACC0TJI2_POPTR</name>
<dbReference type="Proteomes" id="UP000006729">
    <property type="component" value="Chromosome 1"/>
</dbReference>
<gene>
    <name evidence="1" type="ORF">POPTR_001G132166v4</name>
</gene>
<comment type="caution">
    <text evidence="1">The sequence shown here is derived from an EMBL/GenBank/DDBJ whole genome shotgun (WGS) entry which is preliminary data.</text>
</comment>
<keyword evidence="2" id="KW-1185">Reference proteome</keyword>
<protein>
    <submittedName>
        <fullName evidence="1">Uncharacterized protein</fullName>
    </submittedName>
</protein>